<gene>
    <name evidence="3" type="ORF">VTK73DRAFT_3170</name>
</gene>
<dbReference type="EMBL" id="JAZHXJ010001971">
    <property type="protein sequence ID" value="KAL1842258.1"/>
    <property type="molecule type" value="Genomic_DNA"/>
</dbReference>
<dbReference type="Pfam" id="PF13091">
    <property type="entry name" value="PLDc_2"/>
    <property type="match status" value="1"/>
</dbReference>
<evidence type="ECO:0000313" key="4">
    <source>
        <dbReference type="Proteomes" id="UP001586593"/>
    </source>
</evidence>
<proteinExistence type="predicted"/>
<dbReference type="SMART" id="SM00155">
    <property type="entry name" value="PLDc"/>
    <property type="match status" value="2"/>
</dbReference>
<keyword evidence="4" id="KW-1185">Reference proteome</keyword>
<accession>A0ABR3VK37</accession>
<feature type="region of interest" description="Disordered" evidence="1">
    <location>
        <begin position="273"/>
        <end position="314"/>
    </location>
</feature>
<protein>
    <recommendedName>
        <fullName evidence="2">PLD phosphodiesterase domain-containing protein</fullName>
    </recommendedName>
</protein>
<dbReference type="Gene3D" id="3.30.870.10">
    <property type="entry name" value="Endonuclease Chain A"/>
    <property type="match status" value="2"/>
</dbReference>
<evidence type="ECO:0000313" key="3">
    <source>
        <dbReference type="EMBL" id="KAL1842258.1"/>
    </source>
</evidence>
<dbReference type="PANTHER" id="PTHR21248">
    <property type="entry name" value="CARDIOLIPIN SYNTHASE"/>
    <property type="match status" value="1"/>
</dbReference>
<organism evidence="3 4">
    <name type="scientific">Phialemonium thermophilum</name>
    <dbReference type="NCBI Taxonomy" id="223376"/>
    <lineage>
        <taxon>Eukaryota</taxon>
        <taxon>Fungi</taxon>
        <taxon>Dikarya</taxon>
        <taxon>Ascomycota</taxon>
        <taxon>Pezizomycotina</taxon>
        <taxon>Sordariomycetes</taxon>
        <taxon>Sordariomycetidae</taxon>
        <taxon>Cephalothecales</taxon>
        <taxon>Cephalothecaceae</taxon>
        <taxon>Phialemonium</taxon>
    </lineage>
</organism>
<dbReference type="CDD" id="cd00138">
    <property type="entry name" value="PLDc_SF"/>
    <property type="match status" value="1"/>
</dbReference>
<dbReference type="Proteomes" id="UP001586593">
    <property type="component" value="Unassembled WGS sequence"/>
</dbReference>
<feature type="domain" description="PLD phosphodiesterase" evidence="2">
    <location>
        <begin position="58"/>
        <end position="85"/>
    </location>
</feature>
<feature type="compositionally biased region" description="Acidic residues" evidence="1">
    <location>
        <begin position="288"/>
        <end position="302"/>
    </location>
</feature>
<dbReference type="InterPro" id="IPR025202">
    <property type="entry name" value="PLD-like_dom"/>
</dbReference>
<evidence type="ECO:0000259" key="2">
    <source>
        <dbReference type="PROSITE" id="PS50035"/>
    </source>
</evidence>
<reference evidence="3 4" key="1">
    <citation type="journal article" date="2024" name="Commun. Biol.">
        <title>Comparative genomic analysis of thermophilic fungi reveals convergent evolutionary adaptations and gene losses.</title>
        <authorList>
            <person name="Steindorff A.S."/>
            <person name="Aguilar-Pontes M.V."/>
            <person name="Robinson A.J."/>
            <person name="Andreopoulos B."/>
            <person name="LaButti K."/>
            <person name="Kuo A."/>
            <person name="Mondo S."/>
            <person name="Riley R."/>
            <person name="Otillar R."/>
            <person name="Haridas S."/>
            <person name="Lipzen A."/>
            <person name="Grimwood J."/>
            <person name="Schmutz J."/>
            <person name="Clum A."/>
            <person name="Reid I.D."/>
            <person name="Moisan M.C."/>
            <person name="Butler G."/>
            <person name="Nguyen T.T.M."/>
            <person name="Dewar K."/>
            <person name="Conant G."/>
            <person name="Drula E."/>
            <person name="Henrissat B."/>
            <person name="Hansel C."/>
            <person name="Singer S."/>
            <person name="Hutchinson M.I."/>
            <person name="de Vries R.P."/>
            <person name="Natvig D.O."/>
            <person name="Powell A.J."/>
            <person name="Tsang A."/>
            <person name="Grigoriev I.V."/>
        </authorList>
    </citation>
    <scope>NUCLEOTIDE SEQUENCE [LARGE SCALE GENOMIC DNA]</scope>
    <source>
        <strain evidence="3 4">ATCC 24622</strain>
    </source>
</reference>
<dbReference type="SUPFAM" id="SSF56024">
    <property type="entry name" value="Phospholipase D/nuclease"/>
    <property type="match status" value="2"/>
</dbReference>
<name>A0ABR3VK37_9PEZI</name>
<evidence type="ECO:0000256" key="1">
    <source>
        <dbReference type="SAM" id="MobiDB-lite"/>
    </source>
</evidence>
<feature type="domain" description="PLD phosphodiesterase" evidence="2">
    <location>
        <begin position="347"/>
        <end position="369"/>
    </location>
</feature>
<dbReference type="InterPro" id="IPR001736">
    <property type="entry name" value="PLipase_D/transphosphatidylase"/>
</dbReference>
<comment type="caution">
    <text evidence="3">The sequence shown here is derived from an EMBL/GenBank/DDBJ whole genome shotgun (WGS) entry which is preliminary data.</text>
</comment>
<dbReference type="PROSITE" id="PS50035">
    <property type="entry name" value="PLD"/>
    <property type="match status" value="2"/>
</dbReference>
<sequence length="413" mass="45566">MAICFSSRSLLQKLLHTSSPEGYVYPPSTWPGTLGLPTEDVLRAGRIDLTVKSLFFLPFSVMHPKFVVVDRERAFVPSCNISWEAWLEGCVEIRGPAVARLLRFYAETWDRGLDVRRALPGPPSEAAQTTGTAATATATSTNVEVRPVMARSHSIQTFSSPHYQRVKTVILPAPHCRNPSFRPFPWQSHPPAPPKPLNAALLRLFGDATDHIYVQTPNLTSEPAISALLSALERGVHVTIVTSRNMMMLEQLVTAGTLTSWCLRSLVRRYQAMRGSGPDQRDRGDESAVLEDDDEDDDEAQEQEQRDLEAQTPRAGRLRVSYFRPQAVAAAPGESGTDASEEPVHSHLKLTIVDGRFTVLGSGNMDRASWFTSQELGILFDSRDFAAVVGRSVARVLEDRVDVVFDSGRSAAK</sequence>
<dbReference type="PANTHER" id="PTHR21248:SF11">
    <property type="entry name" value="PLD PHOSPHODIESTERASE DOMAIN-CONTAINING PROTEIN"/>
    <property type="match status" value="1"/>
</dbReference>